<dbReference type="KEGG" id="rsz:130510043"/>
<dbReference type="OrthoDB" id="1461917at2759"/>
<evidence type="ECO:0000259" key="1">
    <source>
        <dbReference type="Pfam" id="PF14111"/>
    </source>
</evidence>
<dbReference type="Pfam" id="PF14111">
    <property type="entry name" value="DUF4283"/>
    <property type="match status" value="1"/>
</dbReference>
<gene>
    <name evidence="3" type="primary">LOC130510043</name>
</gene>
<evidence type="ECO:0000313" key="2">
    <source>
        <dbReference type="Proteomes" id="UP000504610"/>
    </source>
</evidence>
<dbReference type="PANTHER" id="PTHR31286">
    <property type="entry name" value="GLYCINE-RICH CELL WALL STRUCTURAL PROTEIN 1.8-LIKE"/>
    <property type="match status" value="1"/>
</dbReference>
<dbReference type="InterPro" id="IPR040256">
    <property type="entry name" value="At4g02000-like"/>
</dbReference>
<dbReference type="AlphaFoldDB" id="A0A9W3DG08"/>
<dbReference type="InterPro" id="IPR025558">
    <property type="entry name" value="DUF4283"/>
</dbReference>
<dbReference type="PANTHER" id="PTHR31286:SF163">
    <property type="entry name" value="ZINC KNUCKLE CX2CX4HX4C DOMAIN-CONTAINING PROTEIN"/>
    <property type="match status" value="1"/>
</dbReference>
<reference evidence="2" key="1">
    <citation type="journal article" date="2019" name="Database">
        <title>The radish genome database (RadishGD): an integrated information resource for radish genomics.</title>
        <authorList>
            <person name="Yu H.J."/>
            <person name="Baek S."/>
            <person name="Lee Y.J."/>
            <person name="Cho A."/>
            <person name="Mun J.H."/>
        </authorList>
    </citation>
    <scope>NUCLEOTIDE SEQUENCE [LARGE SCALE GENOMIC DNA]</scope>
    <source>
        <strain evidence="2">cv. WK10039</strain>
    </source>
</reference>
<accession>A0A9W3DG08</accession>
<dbReference type="Proteomes" id="UP000504610">
    <property type="component" value="Chromosome 3"/>
</dbReference>
<keyword evidence="2" id="KW-1185">Reference proteome</keyword>
<feature type="domain" description="DUF4283" evidence="1">
    <location>
        <begin position="1"/>
        <end position="37"/>
    </location>
</feature>
<dbReference type="RefSeq" id="XP_056862363.1">
    <property type="nucleotide sequence ID" value="XM_057006383.1"/>
</dbReference>
<proteinExistence type="predicted"/>
<protein>
    <submittedName>
        <fullName evidence="3">Uncharacterized protein LOC130510043</fullName>
    </submittedName>
</protein>
<dbReference type="GeneID" id="130510043"/>
<evidence type="ECO:0000313" key="3">
    <source>
        <dbReference type="RefSeq" id="XP_056862363.1"/>
    </source>
</evidence>
<reference evidence="3" key="2">
    <citation type="submission" date="2025-08" db="UniProtKB">
        <authorList>
            <consortium name="RefSeq"/>
        </authorList>
    </citation>
    <scope>IDENTIFICATION</scope>
    <source>
        <tissue evidence="3">Leaf</tissue>
    </source>
</reference>
<organism evidence="2 3">
    <name type="scientific">Raphanus sativus</name>
    <name type="common">Radish</name>
    <name type="synonym">Raphanus raphanistrum var. sativus</name>
    <dbReference type="NCBI Taxonomy" id="3726"/>
    <lineage>
        <taxon>Eukaryota</taxon>
        <taxon>Viridiplantae</taxon>
        <taxon>Streptophyta</taxon>
        <taxon>Embryophyta</taxon>
        <taxon>Tracheophyta</taxon>
        <taxon>Spermatophyta</taxon>
        <taxon>Magnoliopsida</taxon>
        <taxon>eudicotyledons</taxon>
        <taxon>Gunneridae</taxon>
        <taxon>Pentapetalae</taxon>
        <taxon>rosids</taxon>
        <taxon>malvids</taxon>
        <taxon>Brassicales</taxon>
        <taxon>Brassicaceae</taxon>
        <taxon>Brassiceae</taxon>
        <taxon>Raphanus</taxon>
    </lineage>
</organism>
<name>A0A9W3DG08_RAPSA</name>
<sequence>MFQFQFEKEEDLLAVLENRPYHYSRWMVIVQRWEPTVSKDFPSMIPFWIKVQGIPIHLWAEETVEDLGSNLGLFERVVITQTSVKMRVQVNGLLPLIKSSVIEYSNGDKQLTPMGRRTEGVGAMIRENRDMMLAGPWRTGVDIAPAMRHLAEELDEKTQKRGNEAMIAGPLN</sequence>